<dbReference type="GO" id="GO:0033934">
    <property type="term" value="F:glucan 1,4-alpha-maltotriohydrolase activity"/>
    <property type="evidence" value="ECO:0007669"/>
    <property type="project" value="TreeGrafter"/>
</dbReference>
<dbReference type="InterPro" id="IPR017853">
    <property type="entry name" value="GH"/>
</dbReference>
<dbReference type="Pfam" id="PF00128">
    <property type="entry name" value="Alpha-amylase"/>
    <property type="match status" value="1"/>
</dbReference>
<dbReference type="GO" id="GO:0000025">
    <property type="term" value="P:maltose catabolic process"/>
    <property type="evidence" value="ECO:0007669"/>
    <property type="project" value="TreeGrafter"/>
</dbReference>
<dbReference type="EMBL" id="KQ087218">
    <property type="protein sequence ID" value="KLT41434.1"/>
    <property type="molecule type" value="Genomic_DNA"/>
</dbReference>
<keyword evidence="7" id="KW-1185">Reference proteome</keyword>
<gene>
    <name evidence="6" type="ORF">CC85DRAFT_286465</name>
</gene>
<dbReference type="SMR" id="A0A0J1B1F9"/>
<dbReference type="GO" id="GO:0005987">
    <property type="term" value="P:sucrose catabolic process"/>
    <property type="evidence" value="ECO:0007669"/>
    <property type="project" value="TreeGrafter"/>
</dbReference>
<accession>A0A0J1B1F9</accession>
<dbReference type="GO" id="GO:0004556">
    <property type="term" value="F:alpha-amylase activity"/>
    <property type="evidence" value="ECO:0007669"/>
    <property type="project" value="TreeGrafter"/>
</dbReference>
<name>A0A0J1B1F9_9TREE</name>
<comment type="similarity">
    <text evidence="1">Belongs to the glycosyl hydrolase 13 family.</text>
</comment>
<organism evidence="6 7">
    <name type="scientific">Cutaneotrichosporon oleaginosum</name>
    <dbReference type="NCBI Taxonomy" id="879819"/>
    <lineage>
        <taxon>Eukaryota</taxon>
        <taxon>Fungi</taxon>
        <taxon>Dikarya</taxon>
        <taxon>Basidiomycota</taxon>
        <taxon>Agaricomycotina</taxon>
        <taxon>Tremellomycetes</taxon>
        <taxon>Trichosporonales</taxon>
        <taxon>Trichosporonaceae</taxon>
        <taxon>Cutaneotrichosporon</taxon>
    </lineage>
</organism>
<dbReference type="SMART" id="SM00642">
    <property type="entry name" value="Aamy"/>
    <property type="match status" value="1"/>
</dbReference>
<dbReference type="OrthoDB" id="1740265at2759"/>
<evidence type="ECO:0000259" key="5">
    <source>
        <dbReference type="SMART" id="SM00642"/>
    </source>
</evidence>
<reference evidence="6 7" key="1">
    <citation type="submission" date="2015-03" db="EMBL/GenBank/DDBJ databases">
        <title>Genomics and transcriptomics of the oil-accumulating basidiomycete yeast T. oleaginosus allow insights into substrate utilization and the diverse evolutionary trajectories of mating systems in fungi.</title>
        <authorList>
            <consortium name="DOE Joint Genome Institute"/>
            <person name="Kourist R."/>
            <person name="Kracht O."/>
            <person name="Bracharz F."/>
            <person name="Lipzen A."/>
            <person name="Nolan M."/>
            <person name="Ohm R."/>
            <person name="Grigoriev I."/>
            <person name="Sun S."/>
            <person name="Heitman J."/>
            <person name="Bruck T."/>
            <person name="Nowrousian M."/>
        </authorList>
    </citation>
    <scope>NUCLEOTIDE SEQUENCE [LARGE SCALE GENOMIC DNA]</scope>
    <source>
        <strain evidence="6 7">IBC0246</strain>
    </source>
</reference>
<evidence type="ECO:0000256" key="3">
    <source>
        <dbReference type="ARBA" id="ARBA00023295"/>
    </source>
</evidence>
<evidence type="ECO:0000256" key="2">
    <source>
        <dbReference type="ARBA" id="ARBA00022801"/>
    </source>
</evidence>
<keyword evidence="4" id="KW-0462">Maltose metabolism</keyword>
<evidence type="ECO:0000313" key="6">
    <source>
        <dbReference type="EMBL" id="KLT41434.1"/>
    </source>
</evidence>
<proteinExistence type="inferred from homology"/>
<dbReference type="Gene3D" id="2.60.40.1180">
    <property type="entry name" value="Golgi alpha-mannosidase II"/>
    <property type="match status" value="1"/>
</dbReference>
<dbReference type="Gene3D" id="3.90.400.10">
    <property type="entry name" value="Oligo-1,6-glucosidase, Domain 2"/>
    <property type="match status" value="1"/>
</dbReference>
<sequence>MADMGYDISDYQAIDERYGTLEDWDKLRDAVHERGMKLVMDLVVNHSSDQHAWFKESRKAKSSPKRDWYIWHPGKTNDQGERVPPNNWRSIFGAGSTWEWDEGSQEYYLHTFLKEQPDLNWENPAVRDAVFKMMRWWLDRGADGFRMDVINFISKADGFPDAPIIDPKEIYQPFGNLSINRPRVHDHLKEMYERVLKDYDAFCVGECPGGEGPASFALYSEPSRKELQMVFTFHHQGFDRGNGGFGRGWNKDWALRDLKKEWNRWHVELPKEGGWFANYLENHDQPRMITRMACESPEHRARSGKLLAMLQCSLTGTIYVYQSQELGQINVPYEWKEEEYKDVESIQLLAGERAYLERAGITGRQAEEYMARVFRDLRQTARDNGRTPVQWDDTKNAGFTKGTPWMRIHDDYKMWNAASQCSDQSSVRSFWKRMLGLRREHKALIYGTFEPLDEENNDNYCYIRNWAETGEKLLVLLNFKRGDGSGAPIAIHVGKLGVDTAGAQLIVSNDEAEIGSGIHGPVELEPWCGRIYLLQQGQLPN</sequence>
<evidence type="ECO:0000313" key="7">
    <source>
        <dbReference type="Proteomes" id="UP000053611"/>
    </source>
</evidence>
<dbReference type="Gene3D" id="3.20.20.80">
    <property type="entry name" value="Glycosidases"/>
    <property type="match status" value="2"/>
</dbReference>
<dbReference type="SUPFAM" id="SSF51445">
    <property type="entry name" value="(Trans)glycosidases"/>
    <property type="match status" value="1"/>
</dbReference>
<dbReference type="GO" id="GO:0004575">
    <property type="term" value="F:sucrose alpha-glucosidase activity"/>
    <property type="evidence" value="ECO:0007669"/>
    <property type="project" value="TreeGrafter"/>
</dbReference>
<dbReference type="Proteomes" id="UP000053611">
    <property type="component" value="Unassembled WGS sequence"/>
</dbReference>
<dbReference type="STRING" id="879819.A0A0J1B1F9"/>
<dbReference type="RefSeq" id="XP_018277925.1">
    <property type="nucleotide sequence ID" value="XM_018423528.1"/>
</dbReference>
<dbReference type="FunFam" id="3.20.20.80:FF:000064">
    <property type="entry name" value="Oligo-1,6-glucosidase"/>
    <property type="match status" value="1"/>
</dbReference>
<dbReference type="FunFam" id="3.90.400.10:FF:000004">
    <property type="entry name" value="Oligo-1,6-glucosidase"/>
    <property type="match status" value="1"/>
</dbReference>
<dbReference type="CDD" id="cd11333">
    <property type="entry name" value="AmyAc_SI_OligoGlu_DGase"/>
    <property type="match status" value="1"/>
</dbReference>
<dbReference type="InterPro" id="IPR013780">
    <property type="entry name" value="Glyco_hydro_b"/>
</dbReference>
<keyword evidence="3" id="KW-0326">Glycosidase</keyword>
<dbReference type="SUPFAM" id="SSF51011">
    <property type="entry name" value="Glycosyl hydrolase domain"/>
    <property type="match status" value="1"/>
</dbReference>
<dbReference type="InterPro" id="IPR006047">
    <property type="entry name" value="GH13_cat_dom"/>
</dbReference>
<protein>
    <submittedName>
        <fullName evidence="6">Glycoside hydrolase</fullName>
    </submittedName>
</protein>
<dbReference type="AlphaFoldDB" id="A0A0J1B1F9"/>
<dbReference type="PANTHER" id="PTHR10357">
    <property type="entry name" value="ALPHA-AMYLASE FAMILY MEMBER"/>
    <property type="match status" value="1"/>
</dbReference>
<dbReference type="InterPro" id="IPR045857">
    <property type="entry name" value="O16G_dom_2"/>
</dbReference>
<dbReference type="GO" id="GO:0004574">
    <property type="term" value="F:oligo-1,6-glucosidase activity"/>
    <property type="evidence" value="ECO:0007669"/>
    <property type="project" value="TreeGrafter"/>
</dbReference>
<evidence type="ECO:0000256" key="1">
    <source>
        <dbReference type="ARBA" id="ARBA00008061"/>
    </source>
</evidence>
<keyword evidence="2 6" id="KW-0378">Hydrolase</keyword>
<feature type="domain" description="Glycosyl hydrolase family 13 catalytic" evidence="5">
    <location>
        <begin position="2"/>
        <end position="382"/>
    </location>
</feature>
<dbReference type="PANTHER" id="PTHR10357:SF179">
    <property type="entry name" value="NEUTRAL AND BASIC AMINO ACID TRANSPORT PROTEIN RBAT"/>
    <property type="match status" value="1"/>
</dbReference>
<dbReference type="GeneID" id="28984131"/>
<evidence type="ECO:0000256" key="4">
    <source>
        <dbReference type="ARBA" id="ARBA00026248"/>
    </source>
</evidence>